<feature type="domain" description="Pyruvate:ferredoxin oxidoreductase core" evidence="4">
    <location>
        <begin position="247"/>
        <end position="341"/>
    </location>
</feature>
<reference evidence="5" key="2">
    <citation type="submission" date="2021-04" db="EMBL/GenBank/DDBJ databases">
        <authorList>
            <person name="Liu J."/>
        </authorList>
    </citation>
    <scope>NUCLEOTIDE SEQUENCE</scope>
    <source>
        <strain evidence="5">BAD-6</strain>
    </source>
</reference>
<dbReference type="Gene3D" id="3.40.50.920">
    <property type="match status" value="1"/>
</dbReference>
<gene>
    <name evidence="5" type="primary">vorB</name>
    <name evidence="5" type="ORF">KCX82_02380</name>
</gene>
<dbReference type="Pfam" id="PF17147">
    <property type="entry name" value="PFOR_II"/>
    <property type="match status" value="1"/>
</dbReference>
<name>A0A8J7VZ78_9FIRM</name>
<keyword evidence="1" id="KW-0560">Oxidoreductase</keyword>
<evidence type="ECO:0000259" key="3">
    <source>
        <dbReference type="Pfam" id="PF01855"/>
    </source>
</evidence>
<proteinExistence type="predicted"/>
<feature type="domain" description="Pyruvate flavodoxin/ferredoxin oxidoreductase pyrimidine binding" evidence="3">
    <location>
        <begin position="9"/>
        <end position="185"/>
    </location>
</feature>
<evidence type="ECO:0000256" key="1">
    <source>
        <dbReference type="ARBA" id="ARBA00023002"/>
    </source>
</evidence>
<dbReference type="SUPFAM" id="SSF52518">
    <property type="entry name" value="Thiamin diphosphate-binding fold (THDP-binding)"/>
    <property type="match status" value="1"/>
</dbReference>
<dbReference type="InterPro" id="IPR052368">
    <property type="entry name" value="2-oxoacid_oxidoreductase"/>
</dbReference>
<feature type="coiled-coil region" evidence="2">
    <location>
        <begin position="215"/>
        <end position="242"/>
    </location>
</feature>
<dbReference type="EMBL" id="JAGSND010000001">
    <property type="protein sequence ID" value="MBR0596713.1"/>
    <property type="molecule type" value="Genomic_DNA"/>
</dbReference>
<dbReference type="InterPro" id="IPR002880">
    <property type="entry name" value="Pyrv_Fd/Flavodoxin_OxRdtase_N"/>
</dbReference>
<dbReference type="InterPro" id="IPR033412">
    <property type="entry name" value="PFOR_II"/>
</dbReference>
<dbReference type="InterPro" id="IPR029061">
    <property type="entry name" value="THDP-binding"/>
</dbReference>
<dbReference type="Gene3D" id="3.40.50.970">
    <property type="match status" value="1"/>
</dbReference>
<organism evidence="5 6">
    <name type="scientific">Sinanaerobacter chloroacetimidivorans</name>
    <dbReference type="NCBI Taxonomy" id="2818044"/>
    <lineage>
        <taxon>Bacteria</taxon>
        <taxon>Bacillati</taxon>
        <taxon>Bacillota</taxon>
        <taxon>Clostridia</taxon>
        <taxon>Peptostreptococcales</taxon>
        <taxon>Anaerovoracaceae</taxon>
        <taxon>Sinanaerobacter</taxon>
    </lineage>
</organism>
<dbReference type="AlphaFoldDB" id="A0A8J7VZ78"/>
<evidence type="ECO:0000313" key="6">
    <source>
        <dbReference type="Proteomes" id="UP000675664"/>
    </source>
</evidence>
<reference evidence="5" key="1">
    <citation type="submission" date="2021-04" db="EMBL/GenBank/DDBJ databases">
        <title>Sinoanaerobacter chloroacetimidivorans sp. nov., an obligate anaerobic bacterium isolated from anaerobic sludge.</title>
        <authorList>
            <person name="Bao Y."/>
        </authorList>
    </citation>
    <scope>NUCLEOTIDE SEQUENCE</scope>
    <source>
        <strain evidence="5">BAD-6</strain>
    </source>
</reference>
<dbReference type="SUPFAM" id="SSF52922">
    <property type="entry name" value="TK C-terminal domain-like"/>
    <property type="match status" value="1"/>
</dbReference>
<dbReference type="InterPro" id="IPR009014">
    <property type="entry name" value="Transketo_C/PFOR_II"/>
</dbReference>
<comment type="caution">
    <text evidence="5">The sequence shown here is derived from an EMBL/GenBank/DDBJ whole genome shotgun (WGS) entry which is preliminary data.</text>
</comment>
<evidence type="ECO:0000259" key="4">
    <source>
        <dbReference type="Pfam" id="PF17147"/>
    </source>
</evidence>
<protein>
    <submittedName>
        <fullName evidence="5">3-methyl-2-oxobutanoate dehydrogenase subunit VorB</fullName>
    </submittedName>
</protein>
<evidence type="ECO:0000256" key="2">
    <source>
        <dbReference type="SAM" id="Coils"/>
    </source>
</evidence>
<keyword evidence="2" id="KW-0175">Coiled coil</keyword>
<dbReference type="NCBIfam" id="NF005507">
    <property type="entry name" value="PRK07119.1"/>
    <property type="match status" value="1"/>
</dbReference>
<dbReference type="PANTHER" id="PTHR43088:SF1">
    <property type="entry name" value="SUBUNIT OF PYRUVATE:FLAVODOXIN OXIDOREDUCTASE"/>
    <property type="match status" value="1"/>
</dbReference>
<dbReference type="PANTHER" id="PTHR43088">
    <property type="entry name" value="SUBUNIT OF PYRUVATE:FLAVODOXIN OXIDOREDUCTASE-RELATED"/>
    <property type="match status" value="1"/>
</dbReference>
<dbReference type="Pfam" id="PF01855">
    <property type="entry name" value="POR_N"/>
    <property type="match status" value="1"/>
</dbReference>
<evidence type="ECO:0000313" key="5">
    <source>
        <dbReference type="EMBL" id="MBR0596713.1"/>
    </source>
</evidence>
<dbReference type="CDD" id="cd07034">
    <property type="entry name" value="TPP_PYR_PFOR_IOR-alpha_like"/>
    <property type="match status" value="1"/>
</dbReference>
<keyword evidence="6" id="KW-1185">Reference proteome</keyword>
<dbReference type="GO" id="GO:0016491">
    <property type="term" value="F:oxidoreductase activity"/>
    <property type="evidence" value="ECO:0007669"/>
    <property type="project" value="UniProtKB-KW"/>
</dbReference>
<dbReference type="Proteomes" id="UP000675664">
    <property type="component" value="Unassembled WGS sequence"/>
</dbReference>
<sequence>MKGNEAFAEAAIRCGCRYYFGYPITPQNELTEYMSRELHKAGGAFVQAESELAAVNMAYGGAVAGGRVLISSSSPGIALMQEGFSFLASTELPLVILNVSRGGPGVGSIQPGQADYYQATRGGGNGDYHLIVYAPSSIQEAVDMMEKAFSVADEYRNPVMILADGMLGQMMEPVILPEPLKAVDIDDISKAKPWALTGTKEARPHNVIKSLYLKPELLENNLRKLKEKYDKAKEALVEYSKSNLEDADVVFVAYGSTARIVEEAIEILEKDGIKAGLIRPVTLWPFPYAAFDEIDPETKLLISVELSQGQMIDDVKIGSKGRYPVTLSGRTGGILITPSEVAQDAKKALEVIK</sequence>
<accession>A0A8J7VZ78</accession>